<dbReference type="PANTHER" id="PTHR46230:SF7">
    <property type="entry name" value="BOLA-LIKE PROTEIN 1"/>
    <property type="match status" value="1"/>
</dbReference>
<reference evidence="2 3" key="1">
    <citation type="submission" date="2016-10" db="EMBL/GenBank/DDBJ databases">
        <authorList>
            <person name="de Groot N.N."/>
        </authorList>
    </citation>
    <scope>NUCLEOTIDE SEQUENCE [LARGE SCALE GENOMIC DNA]</scope>
    <source>
        <strain evidence="2 3">HLD2</strain>
    </source>
</reference>
<comment type="similarity">
    <text evidence="1">Belongs to the BolA/IbaG family.</text>
</comment>
<dbReference type="InterPro" id="IPR036065">
    <property type="entry name" value="BolA-like_sf"/>
</dbReference>
<dbReference type="Pfam" id="PF01722">
    <property type="entry name" value="BolA"/>
    <property type="match status" value="1"/>
</dbReference>
<name>A0A1G5PIJ3_9GAMM</name>
<dbReference type="AlphaFoldDB" id="A0A1G5PIJ3"/>
<keyword evidence="3" id="KW-1185">Reference proteome</keyword>
<dbReference type="Proteomes" id="UP000199648">
    <property type="component" value="Unassembled WGS sequence"/>
</dbReference>
<dbReference type="GO" id="GO:0016226">
    <property type="term" value="P:iron-sulfur cluster assembly"/>
    <property type="evidence" value="ECO:0007669"/>
    <property type="project" value="TreeGrafter"/>
</dbReference>
<dbReference type="RefSeq" id="WP_092991550.1">
    <property type="nucleotide sequence ID" value="NZ_FMWD01000001.1"/>
</dbReference>
<evidence type="ECO:0000313" key="3">
    <source>
        <dbReference type="Proteomes" id="UP000199648"/>
    </source>
</evidence>
<dbReference type="EMBL" id="FMWD01000001">
    <property type="protein sequence ID" value="SCZ49307.1"/>
    <property type="molecule type" value="Genomic_DNA"/>
</dbReference>
<dbReference type="PIRSF" id="PIRSF003113">
    <property type="entry name" value="BolA"/>
    <property type="match status" value="1"/>
</dbReference>
<accession>A0A1G5PIJ3</accession>
<dbReference type="SUPFAM" id="SSF82657">
    <property type="entry name" value="BolA-like"/>
    <property type="match status" value="1"/>
</dbReference>
<dbReference type="STRING" id="415747.SAMN03097708_00118"/>
<protein>
    <submittedName>
        <fullName evidence="2">BolA protein</fullName>
    </submittedName>
</protein>
<evidence type="ECO:0000256" key="1">
    <source>
        <dbReference type="RuleBase" id="RU003860"/>
    </source>
</evidence>
<dbReference type="OrthoDB" id="9812890at2"/>
<sequence>MNRVEAIRSVLNSTLEPEQLEIIDDSHKHAGHASAGGAGHFTVRVVSPVFAGKSLIERHRLVYAALDDLMHSEIHALSIKAETPEESKNQ</sequence>
<organism evidence="2 3">
    <name type="scientific">Thiohalomonas denitrificans</name>
    <dbReference type="NCBI Taxonomy" id="415747"/>
    <lineage>
        <taxon>Bacteria</taxon>
        <taxon>Pseudomonadati</taxon>
        <taxon>Pseudomonadota</taxon>
        <taxon>Gammaproteobacteria</taxon>
        <taxon>Thiohalomonadales</taxon>
        <taxon>Thiohalomonadaceae</taxon>
        <taxon>Thiohalomonas</taxon>
    </lineage>
</organism>
<dbReference type="PANTHER" id="PTHR46230">
    <property type="match status" value="1"/>
</dbReference>
<evidence type="ECO:0000313" key="2">
    <source>
        <dbReference type="EMBL" id="SCZ49307.1"/>
    </source>
</evidence>
<dbReference type="InterPro" id="IPR002634">
    <property type="entry name" value="BolA"/>
</dbReference>
<dbReference type="Gene3D" id="3.30.300.90">
    <property type="entry name" value="BolA-like"/>
    <property type="match status" value="1"/>
</dbReference>
<proteinExistence type="inferred from homology"/>
<gene>
    <name evidence="2" type="ORF">SAMN03097708_00118</name>
</gene>